<dbReference type="GeneID" id="87887281"/>
<dbReference type="SUPFAM" id="SSF52833">
    <property type="entry name" value="Thioredoxin-like"/>
    <property type="match status" value="1"/>
</dbReference>
<dbReference type="Proteomes" id="UP001273166">
    <property type="component" value="Unassembled WGS sequence"/>
</dbReference>
<dbReference type="RefSeq" id="XP_062726673.1">
    <property type="nucleotide sequence ID" value="XM_062868452.1"/>
</dbReference>
<keyword evidence="5 9" id="KW-0676">Redox-active center</keyword>
<evidence type="ECO:0000313" key="11">
    <source>
        <dbReference type="EMBL" id="KAK3310893.1"/>
    </source>
</evidence>
<comment type="function">
    <text evidence="9">Thiol-specific peroxidase that catalyzes the reduction of hydrogen peroxide and organic hydroperoxides to water and alcohols, respectively. Plays a role in cell protection against oxidative stress by detoxifying peroxides.</text>
</comment>
<evidence type="ECO:0000256" key="9">
    <source>
        <dbReference type="RuleBase" id="RU366011"/>
    </source>
</evidence>
<reference evidence="11" key="2">
    <citation type="submission" date="2023-06" db="EMBL/GenBank/DDBJ databases">
        <authorList>
            <consortium name="Lawrence Berkeley National Laboratory"/>
            <person name="Mondo S.J."/>
            <person name="Hensen N."/>
            <person name="Bonometti L."/>
            <person name="Westerberg I."/>
            <person name="Brannstrom I.O."/>
            <person name="Guillou S."/>
            <person name="Cros-Aarteil S."/>
            <person name="Calhoun S."/>
            <person name="Haridas S."/>
            <person name="Kuo A."/>
            <person name="Pangilinan J."/>
            <person name="Riley R."/>
            <person name="Labutti K."/>
            <person name="Andreopoulos B."/>
            <person name="Lipzen A."/>
            <person name="Chen C."/>
            <person name="Yanf M."/>
            <person name="Daum C."/>
            <person name="Ng V."/>
            <person name="Clum A."/>
            <person name="Steindorff A."/>
            <person name="Ohm R."/>
            <person name="Martin F."/>
            <person name="Silar P."/>
            <person name="Natvig D."/>
            <person name="Lalanne C."/>
            <person name="Gautier V."/>
            <person name="Ament-Velasquez S.L."/>
            <person name="Kruys A."/>
            <person name="Hutchinson M.I."/>
            <person name="Powell A.J."/>
            <person name="Barry K."/>
            <person name="Miller A.N."/>
            <person name="Grigoriev I.V."/>
            <person name="Debuchy R."/>
            <person name="Gladieux P."/>
            <person name="Thoren M.H."/>
            <person name="Johannesson H."/>
        </authorList>
    </citation>
    <scope>NUCLEOTIDE SEQUENCE</scope>
    <source>
        <strain evidence="11">CBS 333.67</strain>
    </source>
</reference>
<evidence type="ECO:0000256" key="7">
    <source>
        <dbReference type="ARBA" id="ARBA00079296"/>
    </source>
</evidence>
<comment type="caution">
    <text evidence="11">The sequence shown here is derived from an EMBL/GenBank/DDBJ whole genome shotgun (WGS) entry which is preliminary data.</text>
</comment>
<dbReference type="PANTHER" id="PTHR10430">
    <property type="entry name" value="PEROXIREDOXIN"/>
    <property type="match status" value="1"/>
</dbReference>
<dbReference type="Gene3D" id="3.40.30.10">
    <property type="entry name" value="Glutaredoxin"/>
    <property type="match status" value="1"/>
</dbReference>
<keyword evidence="2 9" id="KW-0575">Peroxidase</keyword>
<dbReference type="GO" id="GO:0005777">
    <property type="term" value="C:peroxisome"/>
    <property type="evidence" value="ECO:0007669"/>
    <property type="project" value="TreeGrafter"/>
</dbReference>
<protein>
    <recommendedName>
        <fullName evidence="6">Thioredoxin peroxidase</fullName>
    </recommendedName>
    <alternativeName>
        <fullName evidence="7">Thioredoxin-dependent peroxiredoxin</fullName>
    </alternativeName>
</protein>
<dbReference type="InterPro" id="IPR013740">
    <property type="entry name" value="Redoxin"/>
</dbReference>
<feature type="domain" description="Thioredoxin" evidence="10">
    <location>
        <begin position="4"/>
        <end position="166"/>
    </location>
</feature>
<accession>A0AAJ0M6H9</accession>
<keyword evidence="12" id="KW-1185">Reference proteome</keyword>
<evidence type="ECO:0000313" key="12">
    <source>
        <dbReference type="Proteomes" id="UP001273166"/>
    </source>
</evidence>
<dbReference type="PANTHER" id="PTHR10430:SF16">
    <property type="entry name" value="PEROXIREDOXIN-5, MITOCHONDRIAL"/>
    <property type="match status" value="1"/>
</dbReference>
<sequence>MATLKPGDAFPSGVAFTYVPPTGTLDLLVCGLPTKYDASKEFQTKKTVLVAVPGAFTPTCQEQHITSYLANLDKLKEKGVDRVIFIASNDAWVMSAWGKANGVKDESILFMSDANADFSRSIGWANGDRTGRYALVIDHGKVVYAGIDTEKGSIANSGAGGVLAKL</sequence>
<keyword evidence="3 9" id="KW-0049">Antioxidant</keyword>
<organism evidence="11 12">
    <name type="scientific">Chaetomium strumarium</name>
    <dbReference type="NCBI Taxonomy" id="1170767"/>
    <lineage>
        <taxon>Eukaryota</taxon>
        <taxon>Fungi</taxon>
        <taxon>Dikarya</taxon>
        <taxon>Ascomycota</taxon>
        <taxon>Pezizomycotina</taxon>
        <taxon>Sordariomycetes</taxon>
        <taxon>Sordariomycetidae</taxon>
        <taxon>Sordariales</taxon>
        <taxon>Chaetomiaceae</taxon>
        <taxon>Chaetomium</taxon>
    </lineage>
</organism>
<dbReference type="GO" id="GO:0005739">
    <property type="term" value="C:mitochondrion"/>
    <property type="evidence" value="ECO:0007669"/>
    <property type="project" value="TreeGrafter"/>
</dbReference>
<comment type="similarity">
    <text evidence="1 9">Belongs to the peroxiredoxin family. Prx5 subfamily.</text>
</comment>
<evidence type="ECO:0000256" key="2">
    <source>
        <dbReference type="ARBA" id="ARBA00022559"/>
    </source>
</evidence>
<feature type="active site" description="Cysteine sulfenic acid (-SOH) intermediate" evidence="8">
    <location>
        <position position="60"/>
    </location>
</feature>
<evidence type="ECO:0000256" key="6">
    <source>
        <dbReference type="ARBA" id="ARBA00032824"/>
    </source>
</evidence>
<dbReference type="GO" id="GO:0042744">
    <property type="term" value="P:hydrogen peroxide catabolic process"/>
    <property type="evidence" value="ECO:0007669"/>
    <property type="project" value="TreeGrafter"/>
</dbReference>
<dbReference type="GO" id="GO:0034599">
    <property type="term" value="P:cellular response to oxidative stress"/>
    <property type="evidence" value="ECO:0007669"/>
    <property type="project" value="InterPro"/>
</dbReference>
<dbReference type="PROSITE" id="PS51352">
    <property type="entry name" value="THIOREDOXIN_2"/>
    <property type="match status" value="1"/>
</dbReference>
<reference evidence="11" key="1">
    <citation type="journal article" date="2023" name="Mol. Phylogenet. Evol.">
        <title>Genome-scale phylogeny and comparative genomics of the fungal order Sordariales.</title>
        <authorList>
            <person name="Hensen N."/>
            <person name="Bonometti L."/>
            <person name="Westerberg I."/>
            <person name="Brannstrom I.O."/>
            <person name="Guillou S."/>
            <person name="Cros-Aarteil S."/>
            <person name="Calhoun S."/>
            <person name="Haridas S."/>
            <person name="Kuo A."/>
            <person name="Mondo S."/>
            <person name="Pangilinan J."/>
            <person name="Riley R."/>
            <person name="LaButti K."/>
            <person name="Andreopoulos B."/>
            <person name="Lipzen A."/>
            <person name="Chen C."/>
            <person name="Yan M."/>
            <person name="Daum C."/>
            <person name="Ng V."/>
            <person name="Clum A."/>
            <person name="Steindorff A."/>
            <person name="Ohm R.A."/>
            <person name="Martin F."/>
            <person name="Silar P."/>
            <person name="Natvig D.O."/>
            <person name="Lalanne C."/>
            <person name="Gautier V."/>
            <person name="Ament-Velasquez S.L."/>
            <person name="Kruys A."/>
            <person name="Hutchinson M.I."/>
            <person name="Powell A.J."/>
            <person name="Barry K."/>
            <person name="Miller A.N."/>
            <person name="Grigoriev I.V."/>
            <person name="Debuchy R."/>
            <person name="Gladieux P."/>
            <person name="Hiltunen Thoren M."/>
            <person name="Johannesson H."/>
        </authorList>
    </citation>
    <scope>NUCLEOTIDE SEQUENCE</scope>
    <source>
        <strain evidence="11">CBS 333.67</strain>
    </source>
</reference>
<evidence type="ECO:0000256" key="4">
    <source>
        <dbReference type="ARBA" id="ARBA00023002"/>
    </source>
</evidence>
<dbReference type="FunFam" id="3.40.30.10:FF:000020">
    <property type="entry name" value="Peroxiredoxin"/>
    <property type="match status" value="1"/>
</dbReference>
<dbReference type="Pfam" id="PF08534">
    <property type="entry name" value="Redoxin"/>
    <property type="match status" value="1"/>
</dbReference>
<evidence type="ECO:0000256" key="5">
    <source>
        <dbReference type="ARBA" id="ARBA00023284"/>
    </source>
</evidence>
<dbReference type="GO" id="GO:0045454">
    <property type="term" value="P:cell redox homeostasis"/>
    <property type="evidence" value="ECO:0007669"/>
    <property type="project" value="TreeGrafter"/>
</dbReference>
<keyword evidence="4 9" id="KW-0560">Oxidoreductase</keyword>
<evidence type="ECO:0000256" key="3">
    <source>
        <dbReference type="ARBA" id="ARBA00022862"/>
    </source>
</evidence>
<dbReference type="AlphaFoldDB" id="A0AAJ0M6H9"/>
<proteinExistence type="inferred from homology"/>
<name>A0AAJ0M6H9_9PEZI</name>
<dbReference type="GO" id="GO:0008379">
    <property type="term" value="F:thioredoxin peroxidase activity"/>
    <property type="evidence" value="ECO:0007669"/>
    <property type="project" value="InterPro"/>
</dbReference>
<dbReference type="InterPro" id="IPR013766">
    <property type="entry name" value="Thioredoxin_domain"/>
</dbReference>
<dbReference type="EMBL" id="JAUDZG010000001">
    <property type="protein sequence ID" value="KAK3310893.1"/>
    <property type="molecule type" value="Genomic_DNA"/>
</dbReference>
<dbReference type="InterPro" id="IPR037944">
    <property type="entry name" value="PRX5-like"/>
</dbReference>
<evidence type="ECO:0000256" key="8">
    <source>
        <dbReference type="PIRSR" id="PIRSR637944-1"/>
    </source>
</evidence>
<evidence type="ECO:0000256" key="1">
    <source>
        <dbReference type="ARBA" id="ARBA00010505"/>
    </source>
</evidence>
<dbReference type="InterPro" id="IPR036249">
    <property type="entry name" value="Thioredoxin-like_sf"/>
</dbReference>
<gene>
    <name evidence="11" type="ORF">B0T15DRAFT_519797</name>
</gene>
<dbReference type="CDD" id="cd03013">
    <property type="entry name" value="PRX5_like"/>
    <property type="match status" value="1"/>
</dbReference>
<evidence type="ECO:0000259" key="10">
    <source>
        <dbReference type="PROSITE" id="PS51352"/>
    </source>
</evidence>